<dbReference type="GO" id="GO:0005634">
    <property type="term" value="C:nucleus"/>
    <property type="evidence" value="ECO:0007669"/>
    <property type="project" value="TreeGrafter"/>
</dbReference>
<dbReference type="EMBL" id="QGMF01000099">
    <property type="protein sequence ID" value="TVY19561.1"/>
    <property type="molecule type" value="Genomic_DNA"/>
</dbReference>
<dbReference type="SUPFAM" id="SSF53474">
    <property type="entry name" value="alpha/beta-Hydrolases"/>
    <property type="match status" value="1"/>
</dbReference>
<dbReference type="GO" id="GO:0005737">
    <property type="term" value="C:cytoplasm"/>
    <property type="evidence" value="ECO:0007669"/>
    <property type="project" value="TreeGrafter"/>
</dbReference>
<evidence type="ECO:0000313" key="4">
    <source>
        <dbReference type="Proteomes" id="UP000469559"/>
    </source>
</evidence>
<dbReference type="InterPro" id="IPR005645">
    <property type="entry name" value="FSH-like_dom"/>
</dbReference>
<dbReference type="OrthoDB" id="2094269at2759"/>
<dbReference type="GO" id="GO:0019748">
    <property type="term" value="P:secondary metabolic process"/>
    <property type="evidence" value="ECO:0007669"/>
    <property type="project" value="TreeGrafter"/>
</dbReference>
<sequence>MPGKENGAPAPRKLKILMLHGPLPLHFLLAPLHHILLTFDSGYTQSGSLFHGKTRALEKILIKAFPPPPPPPHNKNISPSAFSGVTLIYPTAPILLHPADIPGFDPSTPDSRDAYGWWKKDDSTDEYIGLDKGLATIRDAIKDAGGVDGVIGFSQGGCAAALVASLLEPDRASAFASHQASHPDANALAYPPGWAELQKEFGQLKFAVSYSGFYAPGDRYAAFYEPKISTKVLNVIGSLDSVVGEDRSKGLVERCVGGEGRVVMHPGGHFVPVGKEMAGVVVGFIRGCLEGEKAKEESVEDMDVPF</sequence>
<accession>A0A8T9BJK2</accession>
<dbReference type="AlphaFoldDB" id="A0A8T9BJK2"/>
<dbReference type="PANTHER" id="PTHR48070">
    <property type="entry name" value="ESTERASE OVCA2"/>
    <property type="match status" value="1"/>
</dbReference>
<reference evidence="3 4" key="1">
    <citation type="submission" date="2018-05" db="EMBL/GenBank/DDBJ databases">
        <title>Whole genome sequencing for identification of molecular markers to develop diagnostic detection tools for the regulated plant pathogen Lachnellula willkommii.</title>
        <authorList>
            <person name="Giroux E."/>
            <person name="Bilodeau G."/>
        </authorList>
    </citation>
    <scope>NUCLEOTIDE SEQUENCE [LARGE SCALE GENOMIC DNA]</scope>
    <source>
        <strain evidence="3 4">CBS 203.66</strain>
    </source>
</reference>
<organism evidence="3 4">
    <name type="scientific">Lachnellula arida</name>
    <dbReference type="NCBI Taxonomy" id="1316785"/>
    <lineage>
        <taxon>Eukaryota</taxon>
        <taxon>Fungi</taxon>
        <taxon>Dikarya</taxon>
        <taxon>Ascomycota</taxon>
        <taxon>Pezizomycotina</taxon>
        <taxon>Leotiomycetes</taxon>
        <taxon>Helotiales</taxon>
        <taxon>Lachnaceae</taxon>
        <taxon>Lachnellula</taxon>
    </lineage>
</organism>
<evidence type="ECO:0000313" key="3">
    <source>
        <dbReference type="EMBL" id="TVY19561.1"/>
    </source>
</evidence>
<evidence type="ECO:0000259" key="2">
    <source>
        <dbReference type="Pfam" id="PF03959"/>
    </source>
</evidence>
<dbReference type="InterPro" id="IPR050593">
    <property type="entry name" value="LovG"/>
</dbReference>
<gene>
    <name evidence="3" type="primary">dfr1</name>
    <name evidence="3" type="ORF">LARI1_G003404</name>
</gene>
<dbReference type="PANTHER" id="PTHR48070:SF6">
    <property type="entry name" value="ESTERASE OVCA2"/>
    <property type="match status" value="1"/>
</dbReference>
<keyword evidence="1" id="KW-0378">Hydrolase</keyword>
<feature type="domain" description="Serine hydrolase" evidence="2">
    <location>
        <begin position="41"/>
        <end position="277"/>
    </location>
</feature>
<dbReference type="Proteomes" id="UP000469559">
    <property type="component" value="Unassembled WGS sequence"/>
</dbReference>
<comment type="caution">
    <text evidence="3">The sequence shown here is derived from an EMBL/GenBank/DDBJ whole genome shotgun (WGS) entry which is preliminary data.</text>
</comment>
<dbReference type="InterPro" id="IPR029058">
    <property type="entry name" value="AB_hydrolase_fold"/>
</dbReference>
<protein>
    <submittedName>
        <fullName evidence="3">Dihydrofolate reductase</fullName>
    </submittedName>
</protein>
<proteinExistence type="predicted"/>
<name>A0A8T9BJK2_9HELO</name>
<dbReference type="GO" id="GO:0016787">
    <property type="term" value="F:hydrolase activity"/>
    <property type="evidence" value="ECO:0007669"/>
    <property type="project" value="UniProtKB-KW"/>
</dbReference>
<dbReference type="Pfam" id="PF03959">
    <property type="entry name" value="FSH1"/>
    <property type="match status" value="1"/>
</dbReference>
<keyword evidence="4" id="KW-1185">Reference proteome</keyword>
<dbReference type="Gene3D" id="3.40.50.1820">
    <property type="entry name" value="alpha/beta hydrolase"/>
    <property type="match status" value="1"/>
</dbReference>
<evidence type="ECO:0000256" key="1">
    <source>
        <dbReference type="ARBA" id="ARBA00022801"/>
    </source>
</evidence>